<comment type="caution">
    <text evidence="3">The sequence shown here is derived from an EMBL/GenBank/DDBJ whole genome shotgun (WGS) entry which is preliminary data.</text>
</comment>
<dbReference type="PROSITE" id="PS00455">
    <property type="entry name" value="AMP_BINDING"/>
    <property type="match status" value="1"/>
</dbReference>
<feature type="domain" description="AMP-binding enzyme C-terminal" evidence="2">
    <location>
        <begin position="447"/>
        <end position="522"/>
    </location>
</feature>
<dbReference type="Pfam" id="PF00501">
    <property type="entry name" value="AMP-binding"/>
    <property type="match status" value="1"/>
</dbReference>
<keyword evidence="4" id="KW-1185">Reference proteome</keyword>
<dbReference type="CDD" id="cd05924">
    <property type="entry name" value="FACL_like_5"/>
    <property type="match status" value="1"/>
</dbReference>
<proteinExistence type="predicted"/>
<dbReference type="Gene3D" id="3.40.50.12780">
    <property type="entry name" value="N-terminal domain of ligase-like"/>
    <property type="match status" value="1"/>
</dbReference>
<dbReference type="EMBL" id="BLKX01000001">
    <property type="protein sequence ID" value="GFG81741.1"/>
    <property type="molecule type" value="Genomic_DNA"/>
</dbReference>
<dbReference type="InterPro" id="IPR020845">
    <property type="entry name" value="AMP-binding_CS"/>
</dbReference>
<dbReference type="Pfam" id="PF13193">
    <property type="entry name" value="AMP-binding_C"/>
    <property type="match status" value="1"/>
</dbReference>
<dbReference type="PANTHER" id="PTHR43767">
    <property type="entry name" value="LONG-CHAIN-FATTY-ACID--COA LIGASE"/>
    <property type="match status" value="1"/>
</dbReference>
<dbReference type="InterPro" id="IPR042099">
    <property type="entry name" value="ANL_N_sf"/>
</dbReference>
<feature type="domain" description="AMP-dependent synthetase/ligase" evidence="1">
    <location>
        <begin position="13"/>
        <end position="383"/>
    </location>
</feature>
<dbReference type="SUPFAM" id="SSF56801">
    <property type="entry name" value="Acetyl-CoA synthetase-like"/>
    <property type="match status" value="1"/>
</dbReference>
<reference evidence="3 4" key="1">
    <citation type="journal article" date="2019" name="Emerg. Microbes Infect.">
        <title>Comprehensive subspecies identification of 175 nontuberculous mycobacteria species based on 7547 genomic profiles.</title>
        <authorList>
            <person name="Matsumoto Y."/>
            <person name="Kinjo T."/>
            <person name="Motooka D."/>
            <person name="Nabeya D."/>
            <person name="Jung N."/>
            <person name="Uechi K."/>
            <person name="Horii T."/>
            <person name="Iida T."/>
            <person name="Fujita J."/>
            <person name="Nakamura S."/>
        </authorList>
    </citation>
    <scope>NUCLEOTIDE SEQUENCE [LARGE SCALE GENOMIC DNA]</scope>
    <source>
        <strain evidence="3 4">JCM 18565</strain>
    </source>
</reference>
<dbReference type="InterPro" id="IPR025110">
    <property type="entry name" value="AMP-bd_C"/>
</dbReference>
<evidence type="ECO:0000259" key="1">
    <source>
        <dbReference type="Pfam" id="PF00501"/>
    </source>
</evidence>
<organism evidence="3 4">
    <name type="scientific">Mycobacterium paragordonae</name>
    <dbReference type="NCBI Taxonomy" id="1389713"/>
    <lineage>
        <taxon>Bacteria</taxon>
        <taxon>Bacillati</taxon>
        <taxon>Actinomycetota</taxon>
        <taxon>Actinomycetes</taxon>
        <taxon>Mycobacteriales</taxon>
        <taxon>Mycobacteriaceae</taxon>
        <taxon>Mycobacterium</taxon>
    </lineage>
</organism>
<dbReference type="Gene3D" id="3.30.300.30">
    <property type="match status" value="1"/>
</dbReference>
<dbReference type="GO" id="GO:0016874">
    <property type="term" value="F:ligase activity"/>
    <property type="evidence" value="ECO:0007669"/>
    <property type="project" value="UniProtKB-KW"/>
</dbReference>
<evidence type="ECO:0000313" key="3">
    <source>
        <dbReference type="EMBL" id="GFG81741.1"/>
    </source>
</evidence>
<accession>A0ABQ1CB76</accession>
<dbReference type="InterPro" id="IPR050237">
    <property type="entry name" value="ATP-dep_AMP-bd_enzyme"/>
</dbReference>
<protein>
    <submittedName>
        <fullName evidence="3">Long-chain-fatty-acid--CoA/3-oxocholest-4-en-26-o ate--CoA ligase</fullName>
    </submittedName>
</protein>
<dbReference type="InterPro" id="IPR000873">
    <property type="entry name" value="AMP-dep_synth/lig_dom"/>
</dbReference>
<dbReference type="Proteomes" id="UP000465240">
    <property type="component" value="Unassembled WGS sequence"/>
</dbReference>
<keyword evidence="3" id="KW-0436">Ligase</keyword>
<dbReference type="InterPro" id="IPR045851">
    <property type="entry name" value="AMP-bd_C_sf"/>
</dbReference>
<dbReference type="PANTHER" id="PTHR43767:SF1">
    <property type="entry name" value="NONRIBOSOMAL PEPTIDE SYNTHASE PES1 (EUROFUNG)-RELATED"/>
    <property type="match status" value="1"/>
</dbReference>
<dbReference type="NCBIfam" id="NF005863">
    <property type="entry name" value="PRK07798.1"/>
    <property type="match status" value="1"/>
</dbReference>
<evidence type="ECO:0000313" key="4">
    <source>
        <dbReference type="Proteomes" id="UP000465240"/>
    </source>
</evidence>
<evidence type="ECO:0000259" key="2">
    <source>
        <dbReference type="Pfam" id="PF13193"/>
    </source>
</evidence>
<name>A0ABQ1CB76_9MYCO</name>
<gene>
    <name evidence="3" type="primary">fadD19</name>
    <name evidence="3" type="ORF">MPRG_50170</name>
</gene>
<sequence length="548" mass="59979">MVAVALNIADLAEHAIDAVPDRVALICGDEQLTYAQLEEKANRFAHYLMDQGVREGDKVGLYCRNRIEIVIAMLGIIKAGAILVNVNFRYVEGELRYLFDNSDMVALVHERQYSDRVANVLPDTPNVKTVLVVEDGSDLDYQRYGGVEFYSAIADSSPERDFGDRTADAIYLLYTGGTTGFPKGVMWRHEDIYRVLLGGTDFATGEFVKDEYDLAKAAAANPPMVRYPIPPMIHGATQSATWMSLFSGQTTVLAPEFNAEQVWRTIHKHKVNLLFFTGDAMARPLLDALQKDNDYDLSSLFLLASTAALFSPSIKEKLLELLPNRVITDSIGSSETGFGGTSIVAKDAPHSGGPRVTIDHRTVVLDDEGNEVKPGSGVRGFIAKKGNIPVGYYKDEKKTAETFKTINGVRYAIPGDYALVEEDGSVTMLGRGSVSINSGGEKIYPEEVEAALKGHPDVFDALVVGVPDPRYGQHVAAVVQAREGARPSLSELDSFVRSEIAGYKVPRSLWFVDEVKRSPAGKPDYRWAKEQTEARPADDVHAAHVASG</sequence>